<dbReference type="KEGG" id="ttt:THITE_2148785"/>
<dbReference type="RefSeq" id="XP_003649038.1">
    <property type="nucleotide sequence ID" value="XM_003648990.1"/>
</dbReference>
<accession>G2QSX7</accession>
<sequence>MGGEVVVLKPAEKVAQAHSEFNQNSRSAVGAETKSSRALRSKRGAKGEREVEVEGGGIAETKRCSSSAAGAGAMKQKPPPGTPLLVWGRLLLPEAALSEEKHAFNWLARARCWRAALSKKPRMEIEMGNVTLMIWEDGYACWLKMKMSA</sequence>
<evidence type="ECO:0000256" key="1">
    <source>
        <dbReference type="SAM" id="MobiDB-lite"/>
    </source>
</evidence>
<evidence type="ECO:0000313" key="3">
    <source>
        <dbReference type="Proteomes" id="UP000008181"/>
    </source>
</evidence>
<dbReference type="EMBL" id="CP003009">
    <property type="protein sequence ID" value="AEO62702.1"/>
    <property type="molecule type" value="Genomic_DNA"/>
</dbReference>
<protein>
    <submittedName>
        <fullName evidence="2">Uncharacterized protein</fullName>
    </submittedName>
</protein>
<dbReference type="AlphaFoldDB" id="G2QSX7"/>
<keyword evidence="3" id="KW-1185">Reference proteome</keyword>
<dbReference type="Proteomes" id="UP000008181">
    <property type="component" value="Chromosome 1"/>
</dbReference>
<proteinExistence type="predicted"/>
<dbReference type="GeneID" id="11521429"/>
<feature type="region of interest" description="Disordered" evidence="1">
    <location>
        <begin position="18"/>
        <end position="79"/>
    </location>
</feature>
<name>G2QSX7_THETT</name>
<reference evidence="2 3" key="1">
    <citation type="journal article" date="2011" name="Nat. Biotechnol.">
        <title>Comparative genomic analysis of the thermophilic biomass-degrading fungi Myceliophthora thermophila and Thielavia terrestris.</title>
        <authorList>
            <person name="Berka R.M."/>
            <person name="Grigoriev I.V."/>
            <person name="Otillar R."/>
            <person name="Salamov A."/>
            <person name="Grimwood J."/>
            <person name="Reid I."/>
            <person name="Ishmael N."/>
            <person name="John T."/>
            <person name="Darmond C."/>
            <person name="Moisan M.-C."/>
            <person name="Henrissat B."/>
            <person name="Coutinho P.M."/>
            <person name="Lombard V."/>
            <person name="Natvig D.O."/>
            <person name="Lindquist E."/>
            <person name="Schmutz J."/>
            <person name="Lucas S."/>
            <person name="Harris P."/>
            <person name="Powlowski J."/>
            <person name="Bellemare A."/>
            <person name="Taylor D."/>
            <person name="Butler G."/>
            <person name="de Vries R.P."/>
            <person name="Allijn I.E."/>
            <person name="van den Brink J."/>
            <person name="Ushinsky S."/>
            <person name="Storms R."/>
            <person name="Powell A.J."/>
            <person name="Paulsen I.T."/>
            <person name="Elbourne L.D.H."/>
            <person name="Baker S.E."/>
            <person name="Magnuson J."/>
            <person name="LaBoissiere S."/>
            <person name="Clutterbuck A.J."/>
            <person name="Martinez D."/>
            <person name="Wogulis M."/>
            <person name="de Leon A.L."/>
            <person name="Rey M.W."/>
            <person name="Tsang A."/>
        </authorList>
    </citation>
    <scope>NUCLEOTIDE SEQUENCE [LARGE SCALE GENOMIC DNA]</scope>
    <source>
        <strain evidence="3">ATCC 38088 / NRRL 8126</strain>
    </source>
</reference>
<gene>
    <name evidence="2" type="ORF">THITE_2148785</name>
</gene>
<dbReference type="HOGENOM" id="CLU_1750958_0_0_1"/>
<evidence type="ECO:0000313" key="2">
    <source>
        <dbReference type="EMBL" id="AEO62702.1"/>
    </source>
</evidence>
<organism evidence="2 3">
    <name type="scientific">Thermothielavioides terrestris (strain ATCC 38088 / NRRL 8126)</name>
    <name type="common">Thielavia terrestris</name>
    <dbReference type="NCBI Taxonomy" id="578455"/>
    <lineage>
        <taxon>Eukaryota</taxon>
        <taxon>Fungi</taxon>
        <taxon>Dikarya</taxon>
        <taxon>Ascomycota</taxon>
        <taxon>Pezizomycotina</taxon>
        <taxon>Sordariomycetes</taxon>
        <taxon>Sordariomycetidae</taxon>
        <taxon>Sordariales</taxon>
        <taxon>Chaetomiaceae</taxon>
        <taxon>Thermothielavioides</taxon>
        <taxon>Thermothielavioides terrestris</taxon>
    </lineage>
</organism>